<dbReference type="Pfam" id="PF00571">
    <property type="entry name" value="CBS"/>
    <property type="match status" value="2"/>
</dbReference>
<keyword evidence="6" id="KW-0413">Isomerase</keyword>
<dbReference type="InterPro" id="IPR035474">
    <property type="entry name" value="SIS_Kpsf"/>
</dbReference>
<evidence type="ECO:0000259" key="5">
    <source>
        <dbReference type="PROSITE" id="PS51464"/>
    </source>
</evidence>
<dbReference type="PANTHER" id="PTHR42745">
    <property type="match status" value="1"/>
</dbReference>
<accession>A0A3B1CT35</accession>
<dbReference type="Pfam" id="PF01380">
    <property type="entry name" value="SIS"/>
    <property type="match status" value="1"/>
</dbReference>
<dbReference type="InterPro" id="IPR050986">
    <property type="entry name" value="GutQ/KpsF_isomerases"/>
</dbReference>
<dbReference type="GO" id="GO:0005975">
    <property type="term" value="P:carbohydrate metabolic process"/>
    <property type="evidence" value="ECO:0007669"/>
    <property type="project" value="InterPro"/>
</dbReference>
<dbReference type="FunFam" id="3.40.50.10490:FF:000011">
    <property type="entry name" value="Arabinose 5-phosphate isomerase"/>
    <property type="match status" value="1"/>
</dbReference>
<dbReference type="InterPro" id="IPR001347">
    <property type="entry name" value="SIS_dom"/>
</dbReference>
<dbReference type="InterPro" id="IPR046342">
    <property type="entry name" value="CBS_dom_sf"/>
</dbReference>
<comment type="similarity">
    <text evidence="1">Belongs to the SIS family. GutQ/KpsF subfamily.</text>
</comment>
<evidence type="ECO:0000256" key="2">
    <source>
        <dbReference type="ARBA" id="ARBA00022737"/>
    </source>
</evidence>
<sequence length="326" mass="35093">MSNEILEEGIRVLRIESEAIAGLIKRLDQRFVDAVTLCCACEGHVVVIGMGKSGLIGKKISATFASTGTPAFFMHPSEGIHGDLGMISKNDIVLMISNSGETEEILRILPSLKRLDLKLITLTGNIKSTLAKQSHVVLDVSVDEEACSLGLAPTASTTATLAMGDALAVALLEKRGFRKEDFASFHPGGSLGRNLLLKVEDVMHKGVAIPKVFENTPMNEVVLEMTEKKLGMTTVLDAENKLIGIITDGDLRRFFKSGAQESKNLFSEPAKTAMSVQPKMIQKDALAAEAIHMMESSAITVLISVDTRGDIDGILHMHDLIKKGAL</sequence>
<evidence type="ECO:0000313" key="6">
    <source>
        <dbReference type="EMBL" id="VAX27084.1"/>
    </source>
</evidence>
<evidence type="ECO:0000256" key="3">
    <source>
        <dbReference type="ARBA" id="ARBA00023122"/>
    </source>
</evidence>
<reference evidence="6" key="1">
    <citation type="submission" date="2018-06" db="EMBL/GenBank/DDBJ databases">
        <authorList>
            <person name="Zhirakovskaya E."/>
        </authorList>
    </citation>
    <scope>NUCLEOTIDE SEQUENCE</scope>
</reference>
<evidence type="ECO:0000256" key="1">
    <source>
        <dbReference type="ARBA" id="ARBA00008165"/>
    </source>
</evidence>
<evidence type="ECO:0000259" key="4">
    <source>
        <dbReference type="PROSITE" id="PS51371"/>
    </source>
</evidence>
<dbReference type="AlphaFoldDB" id="A0A3B1CT35"/>
<dbReference type="InterPro" id="IPR046348">
    <property type="entry name" value="SIS_dom_sf"/>
</dbReference>
<keyword evidence="3" id="KW-0129">CBS domain</keyword>
<proteinExistence type="inferred from homology"/>
<dbReference type="PROSITE" id="PS51464">
    <property type="entry name" value="SIS"/>
    <property type="match status" value="1"/>
</dbReference>
<protein>
    <submittedName>
        <fullName evidence="6">D-arabinose 5-phosphate isomerase</fullName>
        <ecNumber evidence="6">5.3.1.13</ecNumber>
    </submittedName>
</protein>
<dbReference type="InterPro" id="IPR000644">
    <property type="entry name" value="CBS_dom"/>
</dbReference>
<dbReference type="Gene3D" id="3.40.50.10490">
    <property type="entry name" value="Glucose-6-phosphate isomerase like protein, domain 1"/>
    <property type="match status" value="1"/>
</dbReference>
<dbReference type="EMBL" id="UOGF01000022">
    <property type="protein sequence ID" value="VAX27084.1"/>
    <property type="molecule type" value="Genomic_DNA"/>
</dbReference>
<dbReference type="NCBIfam" id="TIGR00393">
    <property type="entry name" value="kpsF"/>
    <property type="match status" value="1"/>
</dbReference>
<dbReference type="InterPro" id="IPR004800">
    <property type="entry name" value="KdsD/KpsF-type"/>
</dbReference>
<dbReference type="EC" id="5.3.1.13" evidence="6"/>
<dbReference type="PIRSF" id="PIRSF004692">
    <property type="entry name" value="KdsD_KpsF"/>
    <property type="match status" value="1"/>
</dbReference>
<dbReference type="CDD" id="cd05014">
    <property type="entry name" value="SIS_Kpsf"/>
    <property type="match status" value="1"/>
</dbReference>
<dbReference type="GO" id="GO:0019146">
    <property type="term" value="F:arabinose-5-phosphate isomerase activity"/>
    <property type="evidence" value="ECO:0007669"/>
    <property type="project" value="UniProtKB-EC"/>
</dbReference>
<name>A0A3B1CT35_9ZZZZ</name>
<dbReference type="PROSITE" id="PS51371">
    <property type="entry name" value="CBS"/>
    <property type="match status" value="1"/>
</dbReference>
<dbReference type="Gene3D" id="3.10.580.10">
    <property type="entry name" value="CBS-domain"/>
    <property type="match status" value="1"/>
</dbReference>
<feature type="domain" description="CBS" evidence="4">
    <location>
        <begin position="203"/>
        <end position="261"/>
    </location>
</feature>
<feature type="domain" description="SIS" evidence="5">
    <location>
        <begin position="27"/>
        <end position="177"/>
    </location>
</feature>
<dbReference type="SUPFAM" id="SSF53697">
    <property type="entry name" value="SIS domain"/>
    <property type="match status" value="1"/>
</dbReference>
<dbReference type="GO" id="GO:1901135">
    <property type="term" value="P:carbohydrate derivative metabolic process"/>
    <property type="evidence" value="ECO:0007669"/>
    <property type="project" value="InterPro"/>
</dbReference>
<keyword evidence="2" id="KW-0677">Repeat</keyword>
<dbReference type="GO" id="GO:0097367">
    <property type="term" value="F:carbohydrate derivative binding"/>
    <property type="evidence" value="ECO:0007669"/>
    <property type="project" value="InterPro"/>
</dbReference>
<dbReference type="CDD" id="cd04604">
    <property type="entry name" value="CBS_pair_SIS_assoc"/>
    <property type="match status" value="1"/>
</dbReference>
<organism evidence="6">
    <name type="scientific">hydrothermal vent metagenome</name>
    <dbReference type="NCBI Taxonomy" id="652676"/>
    <lineage>
        <taxon>unclassified sequences</taxon>
        <taxon>metagenomes</taxon>
        <taxon>ecological metagenomes</taxon>
    </lineage>
</organism>
<gene>
    <name evidence="6" type="ORF">MNBD_NITROSPIRAE01-1599</name>
</gene>
<dbReference type="PANTHER" id="PTHR42745:SF1">
    <property type="entry name" value="ARABINOSE 5-PHOSPHATE ISOMERASE KDSD"/>
    <property type="match status" value="1"/>
</dbReference>